<dbReference type="AlphaFoldDB" id="D3LC72"/>
<organism evidence="1 2">
    <name type="scientific">Oenococcus oeni AWRIB429</name>
    <dbReference type="NCBI Taxonomy" id="655225"/>
    <lineage>
        <taxon>Bacteria</taxon>
        <taxon>Bacillati</taxon>
        <taxon>Bacillota</taxon>
        <taxon>Bacilli</taxon>
        <taxon>Lactobacillales</taxon>
        <taxon>Lactobacillaceae</taxon>
        <taxon>Oenococcus</taxon>
    </lineage>
</organism>
<dbReference type="GeneID" id="75065306"/>
<evidence type="ECO:0000313" key="2">
    <source>
        <dbReference type="Proteomes" id="UP000003075"/>
    </source>
</evidence>
<comment type="caution">
    <text evidence="1">The sequence shown here is derived from an EMBL/GenBank/DDBJ whole genome shotgun (WGS) entry which is preliminary data.</text>
</comment>
<dbReference type="EMBL" id="ACSE01000033">
    <property type="protein sequence ID" value="EFD87519.1"/>
    <property type="molecule type" value="Genomic_DNA"/>
</dbReference>
<name>D3LC72_OENOE</name>
<accession>D3LC72</accession>
<proteinExistence type="predicted"/>
<dbReference type="Proteomes" id="UP000003075">
    <property type="component" value="Unassembled WGS sequence"/>
</dbReference>
<dbReference type="RefSeq" id="WP_002819751.1">
    <property type="nucleotide sequence ID" value="NZ_ACSE01000033.1"/>
</dbReference>
<reference evidence="1 2" key="1">
    <citation type="journal article" date="2010" name="Appl. Microbiol. Biotechnol.">
        <title>Genotypic diversity in Oenococcus oeni by high-density microarray comparative genome hybridization and whole genome sequencing.</title>
        <authorList>
            <person name="Borneman A.R."/>
            <person name="Bartowsky E.J."/>
            <person name="McCarthy J."/>
            <person name="Chambers P.J."/>
        </authorList>
    </citation>
    <scope>NUCLEOTIDE SEQUENCE [LARGE SCALE GENOMIC DNA]</scope>
    <source>
        <strain evidence="1 2">AWRIB429</strain>
    </source>
</reference>
<gene>
    <name evidence="1" type="ORF">AWRIB429_1952</name>
</gene>
<sequence length="82" mass="9837">MIVPFNNNDDASSPNKYEHVQVRFNNLNEPEVFVDGIKKEIEYISYEYNRDKTVGQPRWIDIEYLDHGEVKKIYKDNSKRIE</sequence>
<protein>
    <submittedName>
        <fullName evidence="1">Uncharacterized protein</fullName>
    </submittedName>
</protein>
<evidence type="ECO:0000313" key="1">
    <source>
        <dbReference type="EMBL" id="EFD87519.1"/>
    </source>
</evidence>